<proteinExistence type="predicted"/>
<sequence>MTKNIILFCLLIIGFKFYAQTPSEENKLGTWYMYNGTYKISKKIKLKTNAHFRYYELASEYQQEIYRLGINFTFNDKINVTAGGVYSITDTSYKTTSPNLYEYRFYQDLNIKNNWRDIQVKHRIRLAQRFKRKNFKNEVTHRIRYGLFLNYPISKNYEIYTFNDLFIKFVSKAYGQNRTGFGMLKKLSENLKLKLGYFYTKFTNSSLHRMQLGVILNTDFTKKNI</sequence>
<keyword evidence="3" id="KW-1185">Reference proteome</keyword>
<dbReference type="EMBL" id="MSCK01000001">
    <property type="protein sequence ID" value="PQJ72240.1"/>
    <property type="molecule type" value="Genomic_DNA"/>
</dbReference>
<evidence type="ECO:0000313" key="2">
    <source>
        <dbReference type="EMBL" id="PQJ72240.1"/>
    </source>
</evidence>
<comment type="caution">
    <text evidence="2">The sequence shown here is derived from an EMBL/GenBank/DDBJ whole genome shotgun (WGS) entry which is preliminary data.</text>
</comment>
<reference evidence="2 3" key="1">
    <citation type="submission" date="2016-12" db="EMBL/GenBank/DDBJ databases">
        <title>Trade-off between light-utilization and light-protection in marine flavobacteria.</title>
        <authorList>
            <person name="Kumagai Y."/>
            <person name="Yoshizawa S."/>
            <person name="Kogure K."/>
            <person name="Iwasaki W."/>
        </authorList>
    </citation>
    <scope>NUCLEOTIDE SEQUENCE [LARGE SCALE GENOMIC DNA]</scope>
    <source>
        <strain evidence="2 3">KCTC 12100</strain>
    </source>
</reference>
<dbReference type="OrthoDB" id="1118734at2"/>
<name>A0A2P6CBG1_9FLAO</name>
<evidence type="ECO:0000313" key="3">
    <source>
        <dbReference type="Proteomes" id="UP000247345"/>
    </source>
</evidence>
<feature type="signal peptide" evidence="1">
    <location>
        <begin position="1"/>
        <end position="19"/>
    </location>
</feature>
<dbReference type="AlphaFoldDB" id="A0A2P6CBG1"/>
<dbReference type="RefSeq" id="WP_105047901.1">
    <property type="nucleotide sequence ID" value="NZ_CP150661.1"/>
</dbReference>
<accession>A0A2P6CBG1</accession>
<gene>
    <name evidence="2" type="ORF">BTO14_02785</name>
</gene>
<evidence type="ECO:0008006" key="4">
    <source>
        <dbReference type="Google" id="ProtNLM"/>
    </source>
</evidence>
<feature type="chain" id="PRO_5015167121" description="DUF2490 domain-containing protein" evidence="1">
    <location>
        <begin position="20"/>
        <end position="225"/>
    </location>
</feature>
<protein>
    <recommendedName>
        <fullName evidence="4">DUF2490 domain-containing protein</fullName>
    </recommendedName>
</protein>
<dbReference type="InterPro" id="IPR019619">
    <property type="entry name" value="DUF2490"/>
</dbReference>
<dbReference type="Pfam" id="PF10677">
    <property type="entry name" value="DUF2490"/>
    <property type="match status" value="1"/>
</dbReference>
<evidence type="ECO:0000256" key="1">
    <source>
        <dbReference type="SAM" id="SignalP"/>
    </source>
</evidence>
<keyword evidence="1" id="KW-0732">Signal</keyword>
<organism evidence="2 3">
    <name type="scientific">Polaribacter butkevichii</name>
    <dbReference type="NCBI Taxonomy" id="218490"/>
    <lineage>
        <taxon>Bacteria</taxon>
        <taxon>Pseudomonadati</taxon>
        <taxon>Bacteroidota</taxon>
        <taxon>Flavobacteriia</taxon>
        <taxon>Flavobacteriales</taxon>
        <taxon>Flavobacteriaceae</taxon>
    </lineage>
</organism>
<dbReference type="Proteomes" id="UP000247345">
    <property type="component" value="Unassembled WGS sequence"/>
</dbReference>